<dbReference type="Proteomes" id="UP000257479">
    <property type="component" value="Unassembled WGS sequence"/>
</dbReference>
<dbReference type="PANTHER" id="PTHR43540">
    <property type="entry name" value="PEROXYUREIDOACRYLATE/UREIDOACRYLATE AMIDOHYDROLASE-RELATED"/>
    <property type="match status" value="1"/>
</dbReference>
<dbReference type="RefSeq" id="WP_045247293.1">
    <property type="nucleotide sequence ID" value="NZ_JYIY01000071.1"/>
</dbReference>
<protein>
    <submittedName>
        <fullName evidence="3">Cysteine hydrolase</fullName>
    </submittedName>
    <submittedName>
        <fullName evidence="4">Peroxyureidoacrylate/ureidoacrylate amidohydrolase RutB</fullName>
        <ecNumber evidence="4">3.5.1.110</ecNumber>
    </submittedName>
</protein>
<dbReference type="InterPro" id="IPR036380">
    <property type="entry name" value="Isochorismatase-like_sf"/>
</dbReference>
<reference evidence="4 5" key="1">
    <citation type="submission" date="2015-02" db="EMBL/GenBank/DDBJ databases">
        <title>Draft genome sequences of ten Microbacterium spp. with emphasis on heavy metal contaminated environments.</title>
        <authorList>
            <person name="Corretto E."/>
        </authorList>
    </citation>
    <scope>NUCLEOTIDE SEQUENCE [LARGE SCALE GENOMIC DNA]</scope>
    <source>
        <strain evidence="4 5">DSM 18659</strain>
    </source>
</reference>
<organism evidence="4 5">
    <name type="scientific">Microbacterium ginsengisoli</name>
    <dbReference type="NCBI Taxonomy" id="400772"/>
    <lineage>
        <taxon>Bacteria</taxon>
        <taxon>Bacillati</taxon>
        <taxon>Actinomycetota</taxon>
        <taxon>Actinomycetes</taxon>
        <taxon>Micrococcales</taxon>
        <taxon>Microbacteriaceae</taxon>
        <taxon>Microbacterium</taxon>
    </lineage>
</organism>
<dbReference type="Pfam" id="PF00857">
    <property type="entry name" value="Isochorismatase"/>
    <property type="match status" value="1"/>
</dbReference>
<dbReference type="OrthoDB" id="3174612at2"/>
<reference evidence="3 6" key="2">
    <citation type="journal article" date="2018" name="Nat. Biotechnol.">
        <title>A standardized bacterial taxonomy based on genome phylogeny substantially revises the tree of life.</title>
        <authorList>
            <person name="Parks D.H."/>
            <person name="Chuvochina M."/>
            <person name="Waite D.W."/>
            <person name="Rinke C."/>
            <person name="Skarshewski A."/>
            <person name="Chaumeil P.A."/>
            <person name="Hugenholtz P."/>
        </authorList>
    </citation>
    <scope>NUCLEOTIDE SEQUENCE [LARGE SCALE GENOMIC DNA]</scope>
    <source>
        <strain evidence="3">UBA9152</strain>
    </source>
</reference>
<dbReference type="STRING" id="400772.RR49_01350"/>
<dbReference type="PANTHER" id="PTHR43540:SF7">
    <property type="entry name" value="ISOCHORISMATASE FAMILY PROTEIN YECD"/>
    <property type="match status" value="1"/>
</dbReference>
<name>A0A0F0LUK9_9MICO</name>
<gene>
    <name evidence="4" type="primary">rutB</name>
    <name evidence="3" type="ORF">DCP95_14970</name>
    <name evidence="4" type="ORF">RR49_01350</name>
</gene>
<comment type="caution">
    <text evidence="4">The sequence shown here is derived from an EMBL/GenBank/DDBJ whole genome shotgun (WGS) entry which is preliminary data.</text>
</comment>
<dbReference type="InterPro" id="IPR050272">
    <property type="entry name" value="Isochorismatase-like_hydrls"/>
</dbReference>
<keyword evidence="5" id="KW-1185">Reference proteome</keyword>
<dbReference type="CDD" id="cd00431">
    <property type="entry name" value="cysteine_hydrolases"/>
    <property type="match status" value="1"/>
</dbReference>
<dbReference type="PATRIC" id="fig|400772.4.peg.1373"/>
<evidence type="ECO:0000313" key="4">
    <source>
        <dbReference type="EMBL" id="KJL36798.1"/>
    </source>
</evidence>
<proteinExistence type="predicted"/>
<dbReference type="AlphaFoldDB" id="A0A0F0LUK9"/>
<keyword evidence="1 4" id="KW-0378">Hydrolase</keyword>
<dbReference type="GO" id="GO:0016787">
    <property type="term" value="F:hydrolase activity"/>
    <property type="evidence" value="ECO:0007669"/>
    <property type="project" value="UniProtKB-KW"/>
</dbReference>
<evidence type="ECO:0000259" key="2">
    <source>
        <dbReference type="Pfam" id="PF00857"/>
    </source>
</evidence>
<accession>A0A0F0LUK9</accession>
<evidence type="ECO:0000313" key="3">
    <source>
        <dbReference type="EMBL" id="HAN25850.1"/>
    </source>
</evidence>
<dbReference type="InterPro" id="IPR000868">
    <property type="entry name" value="Isochorismatase-like_dom"/>
</dbReference>
<dbReference type="Gene3D" id="3.40.50.850">
    <property type="entry name" value="Isochorismatase-like"/>
    <property type="match status" value="1"/>
</dbReference>
<feature type="domain" description="Isochorismatase-like" evidence="2">
    <location>
        <begin position="7"/>
        <end position="182"/>
    </location>
</feature>
<evidence type="ECO:0000313" key="6">
    <source>
        <dbReference type="Proteomes" id="UP000257479"/>
    </source>
</evidence>
<evidence type="ECO:0000256" key="1">
    <source>
        <dbReference type="ARBA" id="ARBA00022801"/>
    </source>
</evidence>
<dbReference type="EMBL" id="DMNG01000261">
    <property type="protein sequence ID" value="HAN25850.1"/>
    <property type="molecule type" value="Genomic_DNA"/>
</dbReference>
<dbReference type="EMBL" id="JYIY01000071">
    <property type="protein sequence ID" value="KJL36798.1"/>
    <property type="molecule type" value="Genomic_DNA"/>
</dbReference>
<dbReference type="Proteomes" id="UP000033451">
    <property type="component" value="Unassembled WGS sequence"/>
</dbReference>
<sequence length="188" mass="19757">MTTSRPALLLMDFQPAIVARGGSPEIFAAARTALDAARSHGIPVFFVRVAFRPGFPEVPQSNVAFTALAAAAGDALTEQSPATQIIAELAPLPSEPIVTKRRYSAFTGSDLDVLLRGQGITHLVLAGISTSGVVLSTFRQAFDLDYGLTVLSDASGDGDSELSELLLTRVFPRQGTVVTAAEWVAGLE</sequence>
<evidence type="ECO:0000313" key="5">
    <source>
        <dbReference type="Proteomes" id="UP000033451"/>
    </source>
</evidence>
<dbReference type="SUPFAM" id="SSF52499">
    <property type="entry name" value="Isochorismatase-like hydrolases"/>
    <property type="match status" value="1"/>
</dbReference>
<dbReference type="EC" id="3.5.1.110" evidence="4"/>